<organism evidence="2 3">
    <name type="scientific">Apodospora peruviana</name>
    <dbReference type="NCBI Taxonomy" id="516989"/>
    <lineage>
        <taxon>Eukaryota</taxon>
        <taxon>Fungi</taxon>
        <taxon>Dikarya</taxon>
        <taxon>Ascomycota</taxon>
        <taxon>Pezizomycotina</taxon>
        <taxon>Sordariomycetes</taxon>
        <taxon>Sordariomycetidae</taxon>
        <taxon>Sordariales</taxon>
        <taxon>Lasiosphaeriaceae</taxon>
        <taxon>Apodospora</taxon>
    </lineage>
</organism>
<evidence type="ECO:0000313" key="2">
    <source>
        <dbReference type="EMBL" id="KAK3312312.1"/>
    </source>
</evidence>
<dbReference type="SUPFAM" id="SSF51735">
    <property type="entry name" value="NAD(P)-binding Rossmann-fold domains"/>
    <property type="match status" value="1"/>
</dbReference>
<dbReference type="InterPro" id="IPR051604">
    <property type="entry name" value="Ergot_Alk_Oxidoreductase"/>
</dbReference>
<accession>A0AAE0HTG6</accession>
<dbReference type="AlphaFoldDB" id="A0AAE0HTG6"/>
<evidence type="ECO:0000259" key="1">
    <source>
        <dbReference type="Pfam" id="PF13460"/>
    </source>
</evidence>
<dbReference type="Proteomes" id="UP001283341">
    <property type="component" value="Unassembled WGS sequence"/>
</dbReference>
<name>A0AAE0HTG6_9PEZI</name>
<dbReference type="Gene3D" id="3.90.25.10">
    <property type="entry name" value="UDP-galactose 4-epimerase, domain 1"/>
    <property type="match status" value="1"/>
</dbReference>
<evidence type="ECO:0000313" key="3">
    <source>
        <dbReference type="Proteomes" id="UP001283341"/>
    </source>
</evidence>
<dbReference type="Gene3D" id="3.40.50.720">
    <property type="entry name" value="NAD(P)-binding Rossmann-like Domain"/>
    <property type="match status" value="1"/>
</dbReference>
<protein>
    <recommendedName>
        <fullName evidence="1">NAD(P)-binding domain-containing protein</fullName>
    </recommendedName>
</protein>
<proteinExistence type="predicted"/>
<dbReference type="Pfam" id="PF13460">
    <property type="entry name" value="NAD_binding_10"/>
    <property type="match status" value="1"/>
</dbReference>
<comment type="caution">
    <text evidence="2">The sequence shown here is derived from an EMBL/GenBank/DDBJ whole genome shotgun (WGS) entry which is preliminary data.</text>
</comment>
<dbReference type="PANTHER" id="PTHR43162:SF1">
    <property type="entry name" value="PRESTALK A DIFFERENTIATION PROTEIN A"/>
    <property type="match status" value="1"/>
</dbReference>
<reference evidence="2" key="2">
    <citation type="submission" date="2023-06" db="EMBL/GenBank/DDBJ databases">
        <authorList>
            <consortium name="Lawrence Berkeley National Laboratory"/>
            <person name="Haridas S."/>
            <person name="Hensen N."/>
            <person name="Bonometti L."/>
            <person name="Westerberg I."/>
            <person name="Brannstrom I.O."/>
            <person name="Guillou S."/>
            <person name="Cros-Aarteil S."/>
            <person name="Calhoun S."/>
            <person name="Kuo A."/>
            <person name="Mondo S."/>
            <person name="Pangilinan J."/>
            <person name="Riley R."/>
            <person name="Labutti K."/>
            <person name="Andreopoulos B."/>
            <person name="Lipzen A."/>
            <person name="Chen C."/>
            <person name="Yanf M."/>
            <person name="Daum C."/>
            <person name="Ng V."/>
            <person name="Clum A."/>
            <person name="Steindorff A."/>
            <person name="Ohm R."/>
            <person name="Martin F."/>
            <person name="Silar P."/>
            <person name="Natvig D."/>
            <person name="Lalanne C."/>
            <person name="Gautier V."/>
            <person name="Ament-Velasquez S.L."/>
            <person name="Kruys A."/>
            <person name="Hutchinson M.I."/>
            <person name="Powell A.J."/>
            <person name="Barry K."/>
            <person name="Miller A.N."/>
            <person name="Grigoriev I.V."/>
            <person name="Debuchy R."/>
            <person name="Gladieux P."/>
            <person name="Thoren M.H."/>
            <person name="Johannesson H."/>
        </authorList>
    </citation>
    <scope>NUCLEOTIDE SEQUENCE</scope>
    <source>
        <strain evidence="2">CBS 118394</strain>
    </source>
</reference>
<sequence length="300" mass="32096">MQITVLPASARTSQATIRALLGDPSGPKVQGIYRDLAKVPTEFKSHPNFKAVQGDMADASTLNCFEGSQTVVVTIPPTRSENADVTATAAAFTEAVNTAIKKAVSVKRLVMVSTKGAQYDHASLGDALGALHNAEVCLGDAAPEVVFVRCAYFMENWATSVESVKEGSFFFSTFAPVDFKMPMVALKDIGQACADTAVAEGLGTVSPYIFELQGPRLYSPMDVKQAFEEVAAKPVEVRPIPREAVPGFFGKVFPPKVAKLYADMVRAATPGGVMAEDPSPTEIVRKGKTELVDVLRGVYW</sequence>
<dbReference type="InterPro" id="IPR036291">
    <property type="entry name" value="NAD(P)-bd_dom_sf"/>
</dbReference>
<reference evidence="2" key="1">
    <citation type="journal article" date="2023" name="Mol. Phylogenet. Evol.">
        <title>Genome-scale phylogeny and comparative genomics of the fungal order Sordariales.</title>
        <authorList>
            <person name="Hensen N."/>
            <person name="Bonometti L."/>
            <person name="Westerberg I."/>
            <person name="Brannstrom I.O."/>
            <person name="Guillou S."/>
            <person name="Cros-Aarteil S."/>
            <person name="Calhoun S."/>
            <person name="Haridas S."/>
            <person name="Kuo A."/>
            <person name="Mondo S."/>
            <person name="Pangilinan J."/>
            <person name="Riley R."/>
            <person name="LaButti K."/>
            <person name="Andreopoulos B."/>
            <person name="Lipzen A."/>
            <person name="Chen C."/>
            <person name="Yan M."/>
            <person name="Daum C."/>
            <person name="Ng V."/>
            <person name="Clum A."/>
            <person name="Steindorff A."/>
            <person name="Ohm R.A."/>
            <person name="Martin F."/>
            <person name="Silar P."/>
            <person name="Natvig D.O."/>
            <person name="Lalanne C."/>
            <person name="Gautier V."/>
            <person name="Ament-Velasquez S.L."/>
            <person name="Kruys A."/>
            <person name="Hutchinson M.I."/>
            <person name="Powell A.J."/>
            <person name="Barry K."/>
            <person name="Miller A.N."/>
            <person name="Grigoriev I.V."/>
            <person name="Debuchy R."/>
            <person name="Gladieux P."/>
            <person name="Hiltunen Thoren M."/>
            <person name="Johannesson H."/>
        </authorList>
    </citation>
    <scope>NUCLEOTIDE SEQUENCE</scope>
    <source>
        <strain evidence="2">CBS 118394</strain>
    </source>
</reference>
<feature type="domain" description="NAD(P)-binding" evidence="1">
    <location>
        <begin position="8"/>
        <end position="170"/>
    </location>
</feature>
<dbReference type="PANTHER" id="PTHR43162">
    <property type="match status" value="1"/>
</dbReference>
<gene>
    <name evidence="2" type="ORF">B0H66DRAFT_570410</name>
</gene>
<keyword evidence="3" id="KW-1185">Reference proteome</keyword>
<dbReference type="EMBL" id="JAUEDM010000009">
    <property type="protein sequence ID" value="KAK3312312.1"/>
    <property type="molecule type" value="Genomic_DNA"/>
</dbReference>
<dbReference type="InterPro" id="IPR016040">
    <property type="entry name" value="NAD(P)-bd_dom"/>
</dbReference>